<proteinExistence type="predicted"/>
<name>A0A8G2A567_RAOPL</name>
<dbReference type="Proteomes" id="UP000078124">
    <property type="component" value="Unassembled WGS sequence"/>
</dbReference>
<dbReference type="EMBL" id="FLAC01000010">
    <property type="protein sequence ID" value="SBM15021.1"/>
    <property type="molecule type" value="Genomic_DNA"/>
</dbReference>
<reference evidence="1 2" key="1">
    <citation type="submission" date="2016-05" db="EMBL/GenBank/DDBJ databases">
        <authorList>
            <consortium name="Pathogen Informatics"/>
        </authorList>
    </citation>
    <scope>NUCLEOTIDE SEQUENCE [LARGE SCALE GENOMIC DNA]</scope>
    <source>
        <strain evidence="1 2">2880STDY5682802</strain>
    </source>
</reference>
<accession>A0A8G2A567</accession>
<evidence type="ECO:0000313" key="2">
    <source>
        <dbReference type="Proteomes" id="UP000078124"/>
    </source>
</evidence>
<protein>
    <submittedName>
        <fullName evidence="1">Uncharacterized protein</fullName>
    </submittedName>
</protein>
<gene>
    <name evidence="1" type="ORF">SAMEA2273876_02743</name>
</gene>
<dbReference type="AlphaFoldDB" id="A0A8G2A567"/>
<sequence>MDLAPLPVGLQALRRLRSRQQHRLHGGHVPYRAVGEDNLLHLIAVQTEVSLDDHAVRPVAEAEHQAVIALHPLPGKYRLLRHQPLPEPQRVRSAALNNRVLPVSGVKEVGVIPVSALQQIVPRAAAQQVVAEAAVKGAPLPVGLQALRRLRSRQQHRLHGGHIPYRVVGKDNLLHLIAVQAEVPLDNHAVRPVAEAEHQAVIALHPLPGEHRLLRHQPLPEPQRVRSAALNNRVLPVSGVKEIGVIPVSALQLVISFSSPQHIVRVFARHDIRIVTAGKCQRLRNT</sequence>
<evidence type="ECO:0000313" key="1">
    <source>
        <dbReference type="EMBL" id="SBM15021.1"/>
    </source>
</evidence>
<comment type="caution">
    <text evidence="1">The sequence shown here is derived from an EMBL/GenBank/DDBJ whole genome shotgun (WGS) entry which is preliminary data.</text>
</comment>
<organism evidence="1 2">
    <name type="scientific">Raoultella planticola</name>
    <name type="common">Klebsiella planticola</name>
    <dbReference type="NCBI Taxonomy" id="575"/>
    <lineage>
        <taxon>Bacteria</taxon>
        <taxon>Pseudomonadati</taxon>
        <taxon>Pseudomonadota</taxon>
        <taxon>Gammaproteobacteria</taxon>
        <taxon>Enterobacterales</taxon>
        <taxon>Enterobacteriaceae</taxon>
        <taxon>Klebsiella/Raoultella group</taxon>
        <taxon>Raoultella</taxon>
    </lineage>
</organism>